<dbReference type="Proteomes" id="UP001187192">
    <property type="component" value="Unassembled WGS sequence"/>
</dbReference>
<comment type="caution">
    <text evidence="2">The sequence shown here is derived from an EMBL/GenBank/DDBJ whole genome shotgun (WGS) entry which is preliminary data.</text>
</comment>
<feature type="region of interest" description="Disordered" evidence="1">
    <location>
        <begin position="21"/>
        <end position="43"/>
    </location>
</feature>
<accession>A0AA88CU54</accession>
<keyword evidence="3" id="KW-1185">Reference proteome</keyword>
<dbReference type="AlphaFoldDB" id="A0AA88CU54"/>
<sequence length="123" mass="13710">MPRKEVHRSLPQAVLKIAMSAVEARRSSSSRRHPPKSHAAITSEWNVVHRSPPFQTSPDLRLAGQPCTPLPTLEKPSHRVPLLYETQTPTLFPHETQALPPPRFSAATKIAVTVASREREIGR</sequence>
<evidence type="ECO:0000313" key="2">
    <source>
        <dbReference type="EMBL" id="GMN30356.1"/>
    </source>
</evidence>
<evidence type="ECO:0000256" key="1">
    <source>
        <dbReference type="SAM" id="MobiDB-lite"/>
    </source>
</evidence>
<reference evidence="2" key="1">
    <citation type="submission" date="2023-07" db="EMBL/GenBank/DDBJ databases">
        <title>draft genome sequence of fig (Ficus carica).</title>
        <authorList>
            <person name="Takahashi T."/>
            <person name="Nishimura K."/>
        </authorList>
    </citation>
    <scope>NUCLEOTIDE SEQUENCE</scope>
</reference>
<evidence type="ECO:0000313" key="3">
    <source>
        <dbReference type="Proteomes" id="UP001187192"/>
    </source>
</evidence>
<name>A0AA88CU54_FICCA</name>
<proteinExistence type="predicted"/>
<organism evidence="2 3">
    <name type="scientific">Ficus carica</name>
    <name type="common">Common fig</name>
    <dbReference type="NCBI Taxonomy" id="3494"/>
    <lineage>
        <taxon>Eukaryota</taxon>
        <taxon>Viridiplantae</taxon>
        <taxon>Streptophyta</taxon>
        <taxon>Embryophyta</taxon>
        <taxon>Tracheophyta</taxon>
        <taxon>Spermatophyta</taxon>
        <taxon>Magnoliopsida</taxon>
        <taxon>eudicotyledons</taxon>
        <taxon>Gunneridae</taxon>
        <taxon>Pentapetalae</taxon>
        <taxon>rosids</taxon>
        <taxon>fabids</taxon>
        <taxon>Rosales</taxon>
        <taxon>Moraceae</taxon>
        <taxon>Ficeae</taxon>
        <taxon>Ficus</taxon>
    </lineage>
</organism>
<dbReference type="EMBL" id="BTGU01000003">
    <property type="protein sequence ID" value="GMN30356.1"/>
    <property type="molecule type" value="Genomic_DNA"/>
</dbReference>
<gene>
    <name evidence="2" type="ORF">TIFTF001_002766</name>
</gene>
<protein>
    <submittedName>
        <fullName evidence="2">Uncharacterized protein</fullName>
    </submittedName>
</protein>